<keyword evidence="2 3" id="KW-0472">Membrane</keyword>
<keyword evidence="3" id="KW-1133">Transmembrane helix</keyword>
<evidence type="ECO:0000259" key="4">
    <source>
        <dbReference type="Pfam" id="PF00905"/>
    </source>
</evidence>
<dbReference type="AlphaFoldDB" id="A0A0G0EL84"/>
<dbReference type="GO" id="GO:0016740">
    <property type="term" value="F:transferase activity"/>
    <property type="evidence" value="ECO:0007669"/>
    <property type="project" value="UniProtKB-KW"/>
</dbReference>
<evidence type="ECO:0000256" key="3">
    <source>
        <dbReference type="SAM" id="Phobius"/>
    </source>
</evidence>
<dbReference type="Gene3D" id="3.30.450.330">
    <property type="match status" value="1"/>
</dbReference>
<organism evidence="6 7">
    <name type="scientific">Candidatus Roizmanbacteria bacterium GW2011_GWC2_35_12</name>
    <dbReference type="NCBI Taxonomy" id="1618485"/>
    <lineage>
        <taxon>Bacteria</taxon>
        <taxon>Candidatus Roizmaniibacteriota</taxon>
    </lineage>
</organism>
<dbReference type="InterPro" id="IPR012338">
    <property type="entry name" value="Beta-lactam/transpept-like"/>
</dbReference>
<dbReference type="Gene3D" id="3.90.1310.10">
    <property type="entry name" value="Penicillin-binding protein 2a (Domain 2)"/>
    <property type="match status" value="1"/>
</dbReference>
<dbReference type="Gene3D" id="3.40.710.10">
    <property type="entry name" value="DD-peptidase/beta-lactamase superfamily"/>
    <property type="match status" value="1"/>
</dbReference>
<dbReference type="InterPro" id="IPR050515">
    <property type="entry name" value="Beta-lactam/transpept"/>
</dbReference>
<dbReference type="Proteomes" id="UP000034127">
    <property type="component" value="Unassembled WGS sequence"/>
</dbReference>
<reference evidence="6 7" key="1">
    <citation type="journal article" date="2015" name="Nature">
        <title>rRNA introns, odd ribosomes, and small enigmatic genomes across a large radiation of phyla.</title>
        <authorList>
            <person name="Brown C.T."/>
            <person name="Hug L.A."/>
            <person name="Thomas B.C."/>
            <person name="Sharon I."/>
            <person name="Castelle C.J."/>
            <person name="Singh A."/>
            <person name="Wilkins M.J."/>
            <person name="Williams K.H."/>
            <person name="Banfield J.F."/>
        </authorList>
    </citation>
    <scope>NUCLEOTIDE SEQUENCE [LARGE SCALE GENOMIC DNA]</scope>
</reference>
<feature type="transmembrane region" description="Helical" evidence="3">
    <location>
        <begin position="5"/>
        <end position="23"/>
    </location>
</feature>
<accession>A0A0G0EL84</accession>
<dbReference type="GO" id="GO:0008658">
    <property type="term" value="F:penicillin binding"/>
    <property type="evidence" value="ECO:0007669"/>
    <property type="project" value="InterPro"/>
</dbReference>
<dbReference type="EMBL" id="LBPX01000006">
    <property type="protein sequence ID" value="KKP68082.1"/>
    <property type="molecule type" value="Genomic_DNA"/>
</dbReference>
<comment type="subcellular location">
    <subcellularLocation>
        <location evidence="1">Membrane</location>
    </subcellularLocation>
</comment>
<dbReference type="SUPFAM" id="SSF56601">
    <property type="entry name" value="beta-lactamase/transpeptidase-like"/>
    <property type="match status" value="1"/>
</dbReference>
<protein>
    <submittedName>
        <fullName evidence="6">Peptidoglycan glycosyltransferase</fullName>
    </submittedName>
</protein>
<keyword evidence="3" id="KW-0812">Transmembrane</keyword>
<evidence type="ECO:0000256" key="2">
    <source>
        <dbReference type="ARBA" id="ARBA00023136"/>
    </source>
</evidence>
<dbReference type="InterPro" id="IPR036138">
    <property type="entry name" value="PBP_dimer_sf"/>
</dbReference>
<evidence type="ECO:0000256" key="1">
    <source>
        <dbReference type="ARBA" id="ARBA00004370"/>
    </source>
</evidence>
<evidence type="ECO:0000313" key="7">
    <source>
        <dbReference type="Proteomes" id="UP000034127"/>
    </source>
</evidence>
<dbReference type="GO" id="GO:0005886">
    <property type="term" value="C:plasma membrane"/>
    <property type="evidence" value="ECO:0007669"/>
    <property type="project" value="TreeGrafter"/>
</dbReference>
<sequence length="552" mass="61989">MKIKILFSVFLLFYIAIIVRLVYIQVISRDFVGSDLYLKTKRLTSERGKIFDSSLNPLVLNQNSYLLYLEPKKITDKLKLIKFLSEKLKMEEASLSSYIDEKKVYQAVAGGLDETKKKEIEALKLEGVNFEYQMKRYYPEASLSAHLLGFVGKNEKGEDLGYFGLEGYYDKDLVGLPGFLESERDASGKPIFIGAQKKVDPENGRDLVLTIDKSIQEIAKRKLKEGIENYKARQGCVIIADPYTMAILALTCLPDYDIDKYFDFSENYFKNSAISDVVEPGSIFKPLIMAAAINEKKISPNSEMNEDGAVRVGEYSIKTWNDKYEGRVSMTRILEKSSNVGMVWVGEKLGQDELYSYMQKYGFGELTGIDLQGESPTYLKPKNNWYKIDFATATFGQGIGITPIQMIRAFAAVINGGNLMKPYIVEKIKSADKIDIVKPKVERKVVSGLTSEIIKKMLVSTVENAEAKWDRPKGYKIGGKTGTAQIPIAGIYDPSKTIASFIGFAPALRPKFLTLVILKEPGTSPWGSETAAPLFFEIAKELIVYYNIVPEQ</sequence>
<dbReference type="Pfam" id="PF03717">
    <property type="entry name" value="PBP_dimer"/>
    <property type="match status" value="1"/>
</dbReference>
<evidence type="ECO:0000259" key="5">
    <source>
        <dbReference type="Pfam" id="PF03717"/>
    </source>
</evidence>
<evidence type="ECO:0000313" key="6">
    <source>
        <dbReference type="EMBL" id="KKP68082.1"/>
    </source>
</evidence>
<proteinExistence type="predicted"/>
<dbReference type="InterPro" id="IPR001460">
    <property type="entry name" value="PCN-bd_Tpept"/>
</dbReference>
<feature type="domain" description="Penicillin-binding protein transpeptidase" evidence="4">
    <location>
        <begin position="235"/>
        <end position="538"/>
    </location>
</feature>
<name>A0A0G0EL84_9BACT</name>
<gene>
    <name evidence="6" type="ORF">UR63_C0006G0013</name>
</gene>
<dbReference type="PANTHER" id="PTHR30627:SF1">
    <property type="entry name" value="PEPTIDOGLYCAN D,D-TRANSPEPTIDASE FTSI"/>
    <property type="match status" value="1"/>
</dbReference>
<dbReference type="GO" id="GO:0071555">
    <property type="term" value="P:cell wall organization"/>
    <property type="evidence" value="ECO:0007669"/>
    <property type="project" value="TreeGrafter"/>
</dbReference>
<comment type="caution">
    <text evidence="6">The sequence shown here is derived from an EMBL/GenBank/DDBJ whole genome shotgun (WGS) entry which is preliminary data.</text>
</comment>
<dbReference type="SUPFAM" id="SSF56519">
    <property type="entry name" value="Penicillin binding protein dimerisation domain"/>
    <property type="match status" value="1"/>
</dbReference>
<feature type="domain" description="Penicillin-binding protein dimerisation" evidence="5">
    <location>
        <begin position="44"/>
        <end position="191"/>
    </location>
</feature>
<dbReference type="PANTHER" id="PTHR30627">
    <property type="entry name" value="PEPTIDOGLYCAN D,D-TRANSPEPTIDASE"/>
    <property type="match status" value="1"/>
</dbReference>
<dbReference type="InterPro" id="IPR005311">
    <property type="entry name" value="PBP_dimer"/>
</dbReference>
<dbReference type="Pfam" id="PF00905">
    <property type="entry name" value="Transpeptidase"/>
    <property type="match status" value="1"/>
</dbReference>
<keyword evidence="6" id="KW-0808">Transferase</keyword>